<feature type="domain" description="Mce/MlaD" evidence="2">
    <location>
        <begin position="39"/>
        <end position="115"/>
    </location>
</feature>
<dbReference type="RefSeq" id="WP_308349992.1">
    <property type="nucleotide sequence ID" value="NZ_CP129971.1"/>
</dbReference>
<dbReference type="PANTHER" id="PTHR33371:SF4">
    <property type="entry name" value="INTERMEMBRANE PHOSPHOLIPID TRANSPORT SYSTEM BINDING PROTEIN MLAD"/>
    <property type="match status" value="1"/>
</dbReference>
<dbReference type="KEGG" id="msaa:QYS49_07045"/>
<evidence type="ECO:0000313" key="4">
    <source>
        <dbReference type="Proteomes" id="UP001230496"/>
    </source>
</evidence>
<protein>
    <submittedName>
        <fullName evidence="3">MlaD family protein</fullName>
    </submittedName>
</protein>
<proteinExistence type="predicted"/>
<dbReference type="InterPro" id="IPR003399">
    <property type="entry name" value="Mce/MlaD"/>
</dbReference>
<dbReference type="Pfam" id="PF02470">
    <property type="entry name" value="MlaD"/>
    <property type="match status" value="1"/>
</dbReference>
<evidence type="ECO:0000259" key="2">
    <source>
        <dbReference type="Pfam" id="PF02470"/>
    </source>
</evidence>
<evidence type="ECO:0000313" key="3">
    <source>
        <dbReference type="EMBL" id="WKK76984.2"/>
    </source>
</evidence>
<keyword evidence="4" id="KW-1185">Reference proteome</keyword>
<keyword evidence="1" id="KW-1133">Transmembrane helix</keyword>
<reference evidence="3 4" key="1">
    <citation type="submission" date="2023-08" db="EMBL/GenBank/DDBJ databases">
        <title>Comparative genomics and taxonomic characterization of three novel marine species of genus Marivirga.</title>
        <authorList>
            <person name="Muhammad N."/>
            <person name="Kim S.-G."/>
        </authorList>
    </citation>
    <scope>NUCLEOTIDE SEQUENCE [LARGE SCALE GENOMIC DNA]</scope>
    <source>
        <strain evidence="3 4">BDSF4-3</strain>
    </source>
</reference>
<feature type="transmembrane region" description="Helical" evidence="1">
    <location>
        <begin position="12"/>
        <end position="30"/>
    </location>
</feature>
<evidence type="ECO:0000256" key="1">
    <source>
        <dbReference type="SAM" id="Phobius"/>
    </source>
</evidence>
<sequence length="317" mass="34992">MKNQKSKNIRLGILVFIGTILLITALYTIGSNQNLFGSKIRVIADFKDVNGLMTGNNVHFSGINIGTVESVKIFSDSSIRVVMVIQKNAQKYIKKNAIASIGTDGLMGNKLVNINLVNQQADMIEEGDLLRTIEPVATDQMMHTLNRTNEDVALIVKNLKEISEKLNSENSLWSILADTVISENIREAIVEIKLTSQKTAIITGDLSNIVKGISEGKGTLGALLTESTLSNKLEQTIVNIEEISDSLAYITGDLKVVSSKIQKGEGAIGTLLMDTVFMHDLNKSMENIRMGSDGFNQNMEALKHSIFLRRYFRKKEK</sequence>
<accession>A0AA49GCV5</accession>
<dbReference type="PANTHER" id="PTHR33371">
    <property type="entry name" value="INTERMEMBRANE PHOSPHOLIPID TRANSPORT SYSTEM BINDING PROTEIN MLAD-RELATED"/>
    <property type="match status" value="1"/>
</dbReference>
<dbReference type="EMBL" id="CP129971">
    <property type="protein sequence ID" value="WKK76984.2"/>
    <property type="molecule type" value="Genomic_DNA"/>
</dbReference>
<keyword evidence="1" id="KW-0812">Transmembrane</keyword>
<dbReference type="InterPro" id="IPR052336">
    <property type="entry name" value="MlaD_Phospholipid_Transporter"/>
</dbReference>
<organism evidence="3 4">
    <name type="scientific">Marivirga salinarum</name>
    <dbReference type="NCBI Taxonomy" id="3059078"/>
    <lineage>
        <taxon>Bacteria</taxon>
        <taxon>Pseudomonadati</taxon>
        <taxon>Bacteroidota</taxon>
        <taxon>Cytophagia</taxon>
        <taxon>Cytophagales</taxon>
        <taxon>Marivirgaceae</taxon>
        <taxon>Marivirga</taxon>
    </lineage>
</organism>
<name>A0AA49GCV5_9BACT</name>
<gene>
    <name evidence="3" type="ORF">QYS49_07045</name>
</gene>
<dbReference type="AlphaFoldDB" id="A0AA49GCV5"/>
<keyword evidence="1" id="KW-0472">Membrane</keyword>
<dbReference type="Proteomes" id="UP001230496">
    <property type="component" value="Chromosome"/>
</dbReference>